<dbReference type="EMBL" id="JACHNC010000001">
    <property type="protein sequence ID" value="MBB4752606.1"/>
    <property type="molecule type" value="Genomic_DNA"/>
</dbReference>
<gene>
    <name evidence="2" type="ORF">Alo02nite_76250</name>
    <name evidence="3" type="ORF">BJ964_006767</name>
</gene>
<keyword evidence="1" id="KW-0472">Membrane</keyword>
<protein>
    <submittedName>
        <fullName evidence="3">Uncharacterized protein</fullName>
    </submittedName>
</protein>
<keyword evidence="1" id="KW-1133">Transmembrane helix</keyword>
<dbReference type="RefSeq" id="WP_188127586.1">
    <property type="nucleotide sequence ID" value="NZ_BOMP01000141.1"/>
</dbReference>
<dbReference type="Proteomes" id="UP000590511">
    <property type="component" value="Unassembled WGS sequence"/>
</dbReference>
<evidence type="ECO:0000313" key="3">
    <source>
        <dbReference type="EMBL" id="MBB4752606.1"/>
    </source>
</evidence>
<keyword evidence="5" id="KW-1185">Reference proteome</keyword>
<name>A0A7W7HLC1_9ACTN</name>
<comment type="caution">
    <text evidence="3">The sequence shown here is derived from an EMBL/GenBank/DDBJ whole genome shotgun (WGS) entry which is preliminary data.</text>
</comment>
<evidence type="ECO:0000256" key="1">
    <source>
        <dbReference type="SAM" id="Phobius"/>
    </source>
</evidence>
<organism evidence="3 4">
    <name type="scientific">Actinoplanes lobatus</name>
    <dbReference type="NCBI Taxonomy" id="113568"/>
    <lineage>
        <taxon>Bacteria</taxon>
        <taxon>Bacillati</taxon>
        <taxon>Actinomycetota</taxon>
        <taxon>Actinomycetes</taxon>
        <taxon>Micromonosporales</taxon>
        <taxon>Micromonosporaceae</taxon>
        <taxon>Actinoplanes</taxon>
    </lineage>
</organism>
<dbReference type="Proteomes" id="UP000631312">
    <property type="component" value="Unassembled WGS sequence"/>
</dbReference>
<accession>A0A7W7HLC1</accession>
<feature type="transmembrane region" description="Helical" evidence="1">
    <location>
        <begin position="29"/>
        <end position="50"/>
    </location>
</feature>
<dbReference type="AlphaFoldDB" id="A0A7W7HLC1"/>
<proteinExistence type="predicted"/>
<sequence>MIAVNLHLHSWSGGDGSETEAAGDAFTTGFWACAGVAAIAILAALLVPAADG</sequence>
<reference evidence="2 5" key="2">
    <citation type="submission" date="2021-01" db="EMBL/GenBank/DDBJ databases">
        <title>Whole genome shotgun sequence of Actinoplanes lobatus NBRC 12513.</title>
        <authorList>
            <person name="Komaki H."/>
            <person name="Tamura T."/>
        </authorList>
    </citation>
    <scope>NUCLEOTIDE SEQUENCE [LARGE SCALE GENOMIC DNA]</scope>
    <source>
        <strain evidence="2 5">NBRC 12513</strain>
    </source>
</reference>
<evidence type="ECO:0000313" key="2">
    <source>
        <dbReference type="EMBL" id="GIE44727.1"/>
    </source>
</evidence>
<evidence type="ECO:0000313" key="4">
    <source>
        <dbReference type="Proteomes" id="UP000590511"/>
    </source>
</evidence>
<dbReference type="EMBL" id="BOMP01000141">
    <property type="protein sequence ID" value="GIE44727.1"/>
    <property type="molecule type" value="Genomic_DNA"/>
</dbReference>
<keyword evidence="1" id="KW-0812">Transmembrane</keyword>
<evidence type="ECO:0000313" key="5">
    <source>
        <dbReference type="Proteomes" id="UP000631312"/>
    </source>
</evidence>
<reference evidence="3 4" key="1">
    <citation type="submission" date="2020-08" db="EMBL/GenBank/DDBJ databases">
        <title>Sequencing the genomes of 1000 actinobacteria strains.</title>
        <authorList>
            <person name="Klenk H.-P."/>
        </authorList>
    </citation>
    <scope>NUCLEOTIDE SEQUENCE [LARGE SCALE GENOMIC DNA]</scope>
    <source>
        <strain evidence="3 4">DSM 43150</strain>
    </source>
</reference>